<dbReference type="PANTHER" id="PTHR33990">
    <property type="entry name" value="PROTEIN YJDN-RELATED"/>
    <property type="match status" value="1"/>
</dbReference>
<keyword evidence="3" id="KW-1185">Reference proteome</keyword>
<dbReference type="Proteomes" id="UP000679126">
    <property type="component" value="Unassembled WGS sequence"/>
</dbReference>
<comment type="caution">
    <text evidence="2">The sequence shown here is derived from an EMBL/GenBank/DDBJ whole genome shotgun (WGS) entry which is preliminary data.</text>
</comment>
<reference evidence="3" key="1">
    <citation type="submission" date="2021-03" db="EMBL/GenBank/DDBJ databases">
        <title>Assistant Professor.</title>
        <authorList>
            <person name="Huq M.A."/>
        </authorList>
    </citation>
    <scope>NUCLEOTIDE SEQUENCE [LARGE SCALE GENOMIC DNA]</scope>
    <source>
        <strain evidence="3">MAH-28</strain>
    </source>
</reference>
<evidence type="ECO:0000313" key="3">
    <source>
        <dbReference type="Proteomes" id="UP000679126"/>
    </source>
</evidence>
<proteinExistence type="predicted"/>
<evidence type="ECO:0000259" key="1">
    <source>
        <dbReference type="Pfam" id="PF06983"/>
    </source>
</evidence>
<dbReference type="EMBL" id="JAGHKP010000001">
    <property type="protein sequence ID" value="MBO9152090.1"/>
    <property type="molecule type" value="Genomic_DNA"/>
</dbReference>
<sequence>MALVSPYLNFKGTCEEAFNFYKSVFGGEFMGEGIMRFSSMPPEHCKPGEENLVMHVALTIPGGTTIMGSDFPDSFGEFKRGNDFSLAIAAESEAEARKLFNALSEGGTMGMPLDKAPWGALYGQFKDKFGISWAVNYQYETVPQQN</sequence>
<dbReference type="InterPro" id="IPR028973">
    <property type="entry name" value="PhnB-like"/>
</dbReference>
<feature type="domain" description="PhnB-like" evidence="1">
    <location>
        <begin position="4"/>
        <end position="135"/>
    </location>
</feature>
<dbReference type="CDD" id="cd06588">
    <property type="entry name" value="PhnB_like"/>
    <property type="match status" value="1"/>
</dbReference>
<name>A0ABS3YBN6_9BACT</name>
<accession>A0ABS3YBN6</accession>
<dbReference type="Pfam" id="PF06983">
    <property type="entry name" value="3-dmu-9_3-mt"/>
    <property type="match status" value="1"/>
</dbReference>
<evidence type="ECO:0000313" key="2">
    <source>
        <dbReference type="EMBL" id="MBO9152090.1"/>
    </source>
</evidence>
<protein>
    <submittedName>
        <fullName evidence="2">VOC family protein</fullName>
    </submittedName>
</protein>
<dbReference type="RefSeq" id="WP_209144913.1">
    <property type="nucleotide sequence ID" value="NZ_JAGHKP010000001.1"/>
</dbReference>
<dbReference type="PANTHER" id="PTHR33990:SF1">
    <property type="entry name" value="PROTEIN YJDN"/>
    <property type="match status" value="1"/>
</dbReference>
<dbReference type="InterPro" id="IPR029068">
    <property type="entry name" value="Glyas_Bleomycin-R_OHBP_Dase"/>
</dbReference>
<gene>
    <name evidence="2" type="ORF">J7I43_07705</name>
</gene>
<dbReference type="SUPFAM" id="SSF54593">
    <property type="entry name" value="Glyoxalase/Bleomycin resistance protein/Dihydroxybiphenyl dioxygenase"/>
    <property type="match status" value="1"/>
</dbReference>
<dbReference type="Gene3D" id="3.10.180.10">
    <property type="entry name" value="2,3-Dihydroxybiphenyl 1,2-Dioxygenase, domain 1"/>
    <property type="match status" value="1"/>
</dbReference>
<organism evidence="2 3">
    <name type="scientific">Chitinophaga chungangae</name>
    <dbReference type="NCBI Taxonomy" id="2821488"/>
    <lineage>
        <taxon>Bacteria</taxon>
        <taxon>Pseudomonadati</taxon>
        <taxon>Bacteroidota</taxon>
        <taxon>Chitinophagia</taxon>
        <taxon>Chitinophagales</taxon>
        <taxon>Chitinophagaceae</taxon>
        <taxon>Chitinophaga</taxon>
    </lineage>
</organism>